<dbReference type="AlphaFoldDB" id="A0A6J4NN98"/>
<accession>A0A6J4NN98</accession>
<protein>
    <submittedName>
        <fullName evidence="2">Uncharacterized protein</fullName>
    </submittedName>
</protein>
<gene>
    <name evidence="2" type="ORF">AVDCRST_MAG66-858</name>
</gene>
<feature type="region of interest" description="Disordered" evidence="1">
    <location>
        <begin position="1"/>
        <end position="66"/>
    </location>
</feature>
<feature type="non-terminal residue" evidence="2">
    <location>
        <position position="1"/>
    </location>
</feature>
<organism evidence="2">
    <name type="scientific">uncultured Pseudonocardia sp</name>
    <dbReference type="NCBI Taxonomy" id="211455"/>
    <lineage>
        <taxon>Bacteria</taxon>
        <taxon>Bacillati</taxon>
        <taxon>Actinomycetota</taxon>
        <taxon>Actinomycetes</taxon>
        <taxon>Pseudonocardiales</taxon>
        <taxon>Pseudonocardiaceae</taxon>
        <taxon>Pseudonocardia</taxon>
        <taxon>environmental samples</taxon>
    </lineage>
</organism>
<feature type="non-terminal residue" evidence="2">
    <location>
        <position position="66"/>
    </location>
</feature>
<name>A0A6J4NN98_9PSEU</name>
<dbReference type="EMBL" id="CADCUS010000124">
    <property type="protein sequence ID" value="CAA9389999.1"/>
    <property type="molecule type" value="Genomic_DNA"/>
</dbReference>
<feature type="compositionally biased region" description="Low complexity" evidence="1">
    <location>
        <begin position="14"/>
        <end position="25"/>
    </location>
</feature>
<reference evidence="2" key="1">
    <citation type="submission" date="2020-02" db="EMBL/GenBank/DDBJ databases">
        <authorList>
            <person name="Meier V. D."/>
        </authorList>
    </citation>
    <scope>NUCLEOTIDE SEQUENCE</scope>
    <source>
        <strain evidence="2">AVDCRST_MAG66</strain>
    </source>
</reference>
<feature type="compositionally biased region" description="Basic and acidic residues" evidence="1">
    <location>
        <begin position="1"/>
        <end position="12"/>
    </location>
</feature>
<evidence type="ECO:0000256" key="1">
    <source>
        <dbReference type="SAM" id="MobiDB-lite"/>
    </source>
</evidence>
<feature type="compositionally biased region" description="Basic residues" evidence="1">
    <location>
        <begin position="56"/>
        <end position="66"/>
    </location>
</feature>
<evidence type="ECO:0000313" key="2">
    <source>
        <dbReference type="EMBL" id="CAA9389999.1"/>
    </source>
</evidence>
<proteinExistence type="predicted"/>
<sequence>DQPRRPSDDHHPSGPRCPVPRRAVGPPRPGADRCRAAPPLPARWDGAAGRADAHVHQPRRGRTPAL</sequence>